<keyword evidence="2" id="KW-1185">Reference proteome</keyword>
<accession>A0ABN3DGS8</accession>
<protein>
    <submittedName>
        <fullName evidence="1">Uncharacterized protein</fullName>
    </submittedName>
</protein>
<dbReference type="EMBL" id="BAAAQY010000004">
    <property type="protein sequence ID" value="GAA2230726.1"/>
    <property type="molecule type" value="Genomic_DNA"/>
</dbReference>
<sequence length="81" mass="8762">MQMTKWDAAILDWSSVVRVADVDGDSVGPRRAGWYGERGDCGVADDAELVSELWSSATFAVAGYRHTRSVESGLITAVRAE</sequence>
<evidence type="ECO:0000313" key="2">
    <source>
        <dbReference type="Proteomes" id="UP001500929"/>
    </source>
</evidence>
<dbReference type="Proteomes" id="UP001500929">
    <property type="component" value="Unassembled WGS sequence"/>
</dbReference>
<evidence type="ECO:0000313" key="1">
    <source>
        <dbReference type="EMBL" id="GAA2230726.1"/>
    </source>
</evidence>
<gene>
    <name evidence="1" type="ORF">GCM10009851_14360</name>
</gene>
<proteinExistence type="predicted"/>
<organism evidence="1 2">
    <name type="scientific">Herbiconiux moechotypicola</name>
    <dbReference type="NCBI Taxonomy" id="637393"/>
    <lineage>
        <taxon>Bacteria</taxon>
        <taxon>Bacillati</taxon>
        <taxon>Actinomycetota</taxon>
        <taxon>Actinomycetes</taxon>
        <taxon>Micrococcales</taxon>
        <taxon>Microbacteriaceae</taxon>
        <taxon>Herbiconiux</taxon>
    </lineage>
</organism>
<reference evidence="1 2" key="1">
    <citation type="journal article" date="2019" name="Int. J. Syst. Evol. Microbiol.">
        <title>The Global Catalogue of Microorganisms (GCM) 10K type strain sequencing project: providing services to taxonomists for standard genome sequencing and annotation.</title>
        <authorList>
            <consortium name="The Broad Institute Genomics Platform"/>
            <consortium name="The Broad Institute Genome Sequencing Center for Infectious Disease"/>
            <person name="Wu L."/>
            <person name="Ma J."/>
        </authorList>
    </citation>
    <scope>NUCLEOTIDE SEQUENCE [LARGE SCALE GENOMIC DNA]</scope>
    <source>
        <strain evidence="1 2">JCM 16117</strain>
    </source>
</reference>
<comment type="caution">
    <text evidence="1">The sequence shown here is derived from an EMBL/GenBank/DDBJ whole genome shotgun (WGS) entry which is preliminary data.</text>
</comment>
<name>A0ABN3DGS8_9MICO</name>